<comment type="similarity">
    <text evidence="6">Belongs to the LPG synthase family.</text>
</comment>
<comment type="catalytic activity">
    <reaction evidence="6">
        <text>L-lysyl-tRNA(Lys) + a 1,2-diacyl-sn-glycero-3-phospho-(1'-sn-glycerol) = a 1,2-diacyl-sn-glycero-3-phospho-1'-(3'-O-L-lysyl)-sn-glycerol + tRNA(Lys)</text>
        <dbReference type="Rhea" id="RHEA:10668"/>
        <dbReference type="Rhea" id="RHEA-COMP:9696"/>
        <dbReference type="Rhea" id="RHEA-COMP:9697"/>
        <dbReference type="ChEBI" id="CHEBI:64716"/>
        <dbReference type="ChEBI" id="CHEBI:75792"/>
        <dbReference type="ChEBI" id="CHEBI:78442"/>
        <dbReference type="ChEBI" id="CHEBI:78529"/>
        <dbReference type="EC" id="2.3.2.3"/>
    </reaction>
</comment>
<dbReference type="GO" id="GO:0046677">
    <property type="term" value="P:response to antibiotic"/>
    <property type="evidence" value="ECO:0007669"/>
    <property type="project" value="UniProtKB-KW"/>
</dbReference>
<dbReference type="Proteomes" id="UP000051789">
    <property type="component" value="Unassembled WGS sequence"/>
</dbReference>
<keyword evidence="3 6" id="KW-0812">Transmembrane</keyword>
<dbReference type="STRING" id="1423810.FD19_GL000812"/>
<evidence type="ECO:0000256" key="3">
    <source>
        <dbReference type="ARBA" id="ARBA00022692"/>
    </source>
</evidence>
<name>A0A0R2C3U3_9LACO</name>
<comment type="caution">
    <text evidence="7">The sequence shown here is derived from an EMBL/GenBank/DDBJ whole genome shotgun (WGS) entry which is preliminary data.</text>
</comment>
<sequence length="345" mass="39054">MTSKNKLVAVLMVFVGVVIFAWESRTLNPHQVVRELTHLNMWWLLVATLMMLGSWVVETVVLQVLLRHEGEKLMPFGNALRVPLVEQLFNSITPFAAGGQPAQLVAMLQSGVEGGRASSVLLMKFIVYQFMVLINFVFTIVVAFRTVAVHFGALAVLIAFGMIIHVTVIVGLLLVMYYYRFTRKLLHWAMKPVGWFMGAERRDVKELEWVAKIDTFYAESLQLKQAKRKVIWASILTMVELLMYYSVPYFVLLSLHVSDVNIIEVMALHVMIVIITSIFPVPGGSGGAEYSFKTIFSMYIGNPATMVLAMLLWRFLTNYLGMICGTVAIAVRPRRSVRRTEKLLK</sequence>
<dbReference type="PANTHER" id="PTHR37693">
    <property type="entry name" value="PHOSPHATIDYLGLYCEROL LYSYLTRANSFERASE"/>
    <property type="match status" value="1"/>
</dbReference>
<feature type="transmembrane region" description="Helical" evidence="6">
    <location>
        <begin position="42"/>
        <end position="66"/>
    </location>
</feature>
<dbReference type="EMBL" id="AYZK01000013">
    <property type="protein sequence ID" value="KRM86365.1"/>
    <property type="molecule type" value="Genomic_DNA"/>
</dbReference>
<evidence type="ECO:0000256" key="6">
    <source>
        <dbReference type="RuleBase" id="RU363042"/>
    </source>
</evidence>
<dbReference type="InterPro" id="IPR022791">
    <property type="entry name" value="L-PG_synthase/AglD"/>
</dbReference>
<feature type="transmembrane region" description="Helical" evidence="6">
    <location>
        <begin position="153"/>
        <end position="179"/>
    </location>
</feature>
<dbReference type="Pfam" id="PF03706">
    <property type="entry name" value="LPG_synthase_TM"/>
    <property type="match status" value="1"/>
</dbReference>
<dbReference type="GO" id="GO:0050071">
    <property type="term" value="F:phosphatidylglycerol lysyltransferase activity"/>
    <property type="evidence" value="ECO:0007669"/>
    <property type="project" value="UniProtKB-EC"/>
</dbReference>
<comment type="function">
    <text evidence="6">Catalyzes the transfer of a lysyl group from L-lysyl-tRNA(Lys) to membrane-bound phosphatidylglycerol (PG), which produces lysylphosphatidylglycerol (LPG), a major component of the bacterial membrane with a positive net charge. LPG synthesis contributes to bacterial virulence as it is involved in the resistance mechanism against cationic antimicrobial peptides (CAMP) produces by the host's immune system (defensins, cathelicidins) and by the competing microorganisms.</text>
</comment>
<keyword evidence="6" id="KW-0046">Antibiotic resistance</keyword>
<evidence type="ECO:0000256" key="2">
    <source>
        <dbReference type="ARBA" id="ARBA00022475"/>
    </source>
</evidence>
<evidence type="ECO:0000256" key="4">
    <source>
        <dbReference type="ARBA" id="ARBA00022989"/>
    </source>
</evidence>
<feature type="transmembrane region" description="Helical" evidence="6">
    <location>
        <begin position="125"/>
        <end position="147"/>
    </location>
</feature>
<keyword evidence="8" id="KW-1185">Reference proteome</keyword>
<feature type="transmembrane region" description="Helical" evidence="6">
    <location>
        <begin position="7"/>
        <end position="22"/>
    </location>
</feature>
<evidence type="ECO:0000313" key="7">
    <source>
        <dbReference type="EMBL" id="KRM86365.1"/>
    </source>
</evidence>
<dbReference type="EC" id="2.3.2.3" evidence="6"/>
<comment type="subcellular location">
    <subcellularLocation>
        <location evidence="1 6">Cell membrane</location>
        <topology evidence="1 6">Multi-pass membrane protein</topology>
    </subcellularLocation>
</comment>
<feature type="transmembrane region" description="Helical" evidence="6">
    <location>
        <begin position="294"/>
        <end position="313"/>
    </location>
</feature>
<feature type="transmembrane region" description="Helical" evidence="6">
    <location>
        <begin position="230"/>
        <end position="250"/>
    </location>
</feature>
<feature type="transmembrane region" description="Helical" evidence="6">
    <location>
        <begin position="262"/>
        <end position="282"/>
    </location>
</feature>
<dbReference type="RefSeq" id="WP_056969906.1">
    <property type="nucleotide sequence ID" value="NZ_AYZK01000013.1"/>
</dbReference>
<keyword evidence="6" id="KW-0443">Lipid metabolism</keyword>
<dbReference type="PANTHER" id="PTHR37693:SF1">
    <property type="entry name" value="INTEGRAL MEMBRANE PROTEIN"/>
    <property type="match status" value="1"/>
</dbReference>
<gene>
    <name evidence="6" type="primary">mprF</name>
    <name evidence="7" type="ORF">FD19_GL000812</name>
</gene>
<keyword evidence="5 6" id="KW-0472">Membrane</keyword>
<dbReference type="PATRIC" id="fig|1423810.4.peg.840"/>
<dbReference type="AlphaFoldDB" id="A0A0R2C3U3"/>
<organism evidence="7 8">
    <name type="scientific">Lacticaseibacillus thailandensis DSM 22698 = JCM 13996</name>
    <dbReference type="NCBI Taxonomy" id="1423810"/>
    <lineage>
        <taxon>Bacteria</taxon>
        <taxon>Bacillati</taxon>
        <taxon>Bacillota</taxon>
        <taxon>Bacilli</taxon>
        <taxon>Lactobacillales</taxon>
        <taxon>Lactobacillaceae</taxon>
        <taxon>Lacticaseibacillus</taxon>
    </lineage>
</organism>
<dbReference type="NCBIfam" id="TIGR00374">
    <property type="entry name" value="flippase-like domain"/>
    <property type="match status" value="1"/>
</dbReference>
<evidence type="ECO:0000256" key="5">
    <source>
        <dbReference type="ARBA" id="ARBA00023136"/>
    </source>
</evidence>
<evidence type="ECO:0000313" key="8">
    <source>
        <dbReference type="Proteomes" id="UP000051789"/>
    </source>
</evidence>
<keyword evidence="2" id="KW-1003">Cell membrane</keyword>
<accession>A0A0R2C3U3</accession>
<proteinExistence type="inferred from homology"/>
<dbReference type="GO" id="GO:0006629">
    <property type="term" value="P:lipid metabolic process"/>
    <property type="evidence" value="ECO:0007669"/>
    <property type="project" value="UniProtKB-KW"/>
</dbReference>
<evidence type="ECO:0000256" key="1">
    <source>
        <dbReference type="ARBA" id="ARBA00004651"/>
    </source>
</evidence>
<keyword evidence="6" id="KW-0808">Transferase</keyword>
<keyword evidence="4 6" id="KW-1133">Transmembrane helix</keyword>
<protein>
    <recommendedName>
        <fullName evidence="6">Phosphatidylglycerol lysyltransferase</fullName>
        <ecNumber evidence="6">2.3.2.3</ecNumber>
    </recommendedName>
    <alternativeName>
        <fullName evidence="6">Lysylphosphatidylglycerol synthase</fullName>
    </alternativeName>
</protein>
<dbReference type="GO" id="GO:0005886">
    <property type="term" value="C:plasma membrane"/>
    <property type="evidence" value="ECO:0007669"/>
    <property type="project" value="UniProtKB-SubCell"/>
</dbReference>
<reference evidence="7 8" key="1">
    <citation type="journal article" date="2015" name="Genome Announc.">
        <title>Expanding the biotechnology potential of lactobacilli through comparative genomics of 213 strains and associated genera.</title>
        <authorList>
            <person name="Sun Z."/>
            <person name="Harris H.M."/>
            <person name="McCann A."/>
            <person name="Guo C."/>
            <person name="Argimon S."/>
            <person name="Zhang W."/>
            <person name="Yang X."/>
            <person name="Jeffery I.B."/>
            <person name="Cooney J.C."/>
            <person name="Kagawa T.F."/>
            <person name="Liu W."/>
            <person name="Song Y."/>
            <person name="Salvetti E."/>
            <person name="Wrobel A."/>
            <person name="Rasinkangas P."/>
            <person name="Parkhill J."/>
            <person name="Rea M.C."/>
            <person name="O'Sullivan O."/>
            <person name="Ritari J."/>
            <person name="Douillard F.P."/>
            <person name="Paul Ross R."/>
            <person name="Yang R."/>
            <person name="Briner A.E."/>
            <person name="Felis G.E."/>
            <person name="de Vos W.M."/>
            <person name="Barrangou R."/>
            <person name="Klaenhammer T.R."/>
            <person name="Caufield P.W."/>
            <person name="Cui Y."/>
            <person name="Zhang H."/>
            <person name="O'Toole P.W."/>
        </authorList>
    </citation>
    <scope>NUCLEOTIDE SEQUENCE [LARGE SCALE GENOMIC DNA]</scope>
    <source>
        <strain evidence="7 8">DSM 22698</strain>
    </source>
</reference>